<protein>
    <submittedName>
        <fullName evidence="1">Uncharacterized protein</fullName>
    </submittedName>
</protein>
<name>A3P9A6_BURP0</name>
<dbReference type="KEGG" id="bpl:BURPS1106A_A2887"/>
<gene>
    <name evidence="1" type="ordered locus">BURPS1106A_A2887</name>
</gene>
<dbReference type="AlphaFoldDB" id="A3P9A6"/>
<proteinExistence type="predicted"/>
<dbReference type="HOGENOM" id="CLU_3005307_0_0_4"/>
<evidence type="ECO:0000313" key="1">
    <source>
        <dbReference type="EMBL" id="ABN93520.1"/>
    </source>
</evidence>
<sequence length="56" mass="6454">MNQFRINRTFFALLSYPASDAQKPFLALHAKRRFRAPLSTDCLIVSKSPPQMPRAF</sequence>
<organism evidence="1 2">
    <name type="scientific">Burkholderia pseudomallei (strain 1106a)</name>
    <dbReference type="NCBI Taxonomy" id="357348"/>
    <lineage>
        <taxon>Bacteria</taxon>
        <taxon>Pseudomonadati</taxon>
        <taxon>Pseudomonadota</taxon>
        <taxon>Betaproteobacteria</taxon>
        <taxon>Burkholderiales</taxon>
        <taxon>Burkholderiaceae</taxon>
        <taxon>Burkholderia</taxon>
        <taxon>pseudomallei group</taxon>
    </lineage>
</organism>
<evidence type="ECO:0000313" key="2">
    <source>
        <dbReference type="Proteomes" id="UP000006738"/>
    </source>
</evidence>
<dbReference type="Proteomes" id="UP000006738">
    <property type="component" value="Chromosome II"/>
</dbReference>
<dbReference type="EMBL" id="CP000573">
    <property type="protein sequence ID" value="ABN93520.1"/>
    <property type="molecule type" value="Genomic_DNA"/>
</dbReference>
<reference evidence="2" key="1">
    <citation type="submission" date="2007-02" db="EMBL/GenBank/DDBJ databases">
        <authorList>
            <person name="DeShazer D."/>
            <person name="Woods D.E."/>
            <person name="Nierman W.C."/>
        </authorList>
    </citation>
    <scope>NUCLEOTIDE SEQUENCE [LARGE SCALE GENOMIC DNA]</scope>
    <source>
        <strain evidence="2">1106a</strain>
    </source>
</reference>
<accession>A3P9A6</accession>